<evidence type="ECO:0000256" key="1">
    <source>
        <dbReference type="SAM" id="Phobius"/>
    </source>
</evidence>
<accession>A0A382L193</accession>
<organism evidence="2">
    <name type="scientific">marine metagenome</name>
    <dbReference type="NCBI Taxonomy" id="408172"/>
    <lineage>
        <taxon>unclassified sequences</taxon>
        <taxon>metagenomes</taxon>
        <taxon>ecological metagenomes</taxon>
    </lineage>
</organism>
<keyword evidence="1" id="KW-0472">Membrane</keyword>
<sequence>MSLLRPCKDCGEMITEEVASRYEPACPSCGRLYPLHTTAEAARELGKDKTAKRVGLVLAVLILVIVVLIIVGWFYFNA</sequence>
<dbReference type="AlphaFoldDB" id="A0A382L193"/>
<keyword evidence="1" id="KW-1133">Transmembrane helix</keyword>
<gene>
    <name evidence="2" type="ORF">METZ01_LOCUS283324</name>
</gene>
<evidence type="ECO:0000313" key="2">
    <source>
        <dbReference type="EMBL" id="SVC30470.1"/>
    </source>
</evidence>
<proteinExistence type="predicted"/>
<keyword evidence="1" id="KW-0812">Transmembrane</keyword>
<dbReference type="EMBL" id="UINC01084125">
    <property type="protein sequence ID" value="SVC30470.1"/>
    <property type="molecule type" value="Genomic_DNA"/>
</dbReference>
<name>A0A382L193_9ZZZZ</name>
<protein>
    <submittedName>
        <fullName evidence="2">Uncharacterized protein</fullName>
    </submittedName>
</protein>
<feature type="transmembrane region" description="Helical" evidence="1">
    <location>
        <begin position="54"/>
        <end position="76"/>
    </location>
</feature>
<reference evidence="2" key="1">
    <citation type="submission" date="2018-05" db="EMBL/GenBank/DDBJ databases">
        <authorList>
            <person name="Lanie J.A."/>
            <person name="Ng W.-L."/>
            <person name="Kazmierczak K.M."/>
            <person name="Andrzejewski T.M."/>
            <person name="Davidsen T.M."/>
            <person name="Wayne K.J."/>
            <person name="Tettelin H."/>
            <person name="Glass J.I."/>
            <person name="Rusch D."/>
            <person name="Podicherti R."/>
            <person name="Tsui H.-C.T."/>
            <person name="Winkler M.E."/>
        </authorList>
    </citation>
    <scope>NUCLEOTIDE SEQUENCE</scope>
</reference>